<gene>
    <name evidence="11" type="ORF">TR116267</name>
</gene>
<evidence type="ECO:0000256" key="2">
    <source>
        <dbReference type="ARBA" id="ARBA00006375"/>
    </source>
</evidence>
<evidence type="ECO:0000256" key="1">
    <source>
        <dbReference type="ARBA" id="ARBA00004141"/>
    </source>
</evidence>
<dbReference type="EMBL" id="GEEE01022118">
    <property type="protein sequence ID" value="JAP41107.1"/>
    <property type="molecule type" value="Transcribed_RNA"/>
</dbReference>
<dbReference type="PROSITE" id="PS50920">
    <property type="entry name" value="SOLCAR"/>
    <property type="match status" value="3"/>
</dbReference>
<feature type="repeat" description="Solcar" evidence="8">
    <location>
        <begin position="212"/>
        <end position="296"/>
    </location>
</feature>
<evidence type="ECO:0000313" key="11">
    <source>
        <dbReference type="EMBL" id="JAP62784.1"/>
    </source>
</evidence>
<accession>A0A0V0JAG2</accession>
<dbReference type="InterPro" id="IPR018108">
    <property type="entry name" value="MCP_transmembrane"/>
</dbReference>
<evidence type="ECO:0000256" key="4">
    <source>
        <dbReference type="ARBA" id="ARBA00022692"/>
    </source>
</evidence>
<evidence type="ECO:0000256" key="8">
    <source>
        <dbReference type="PROSITE-ProRule" id="PRU00282"/>
    </source>
</evidence>
<dbReference type="AlphaFoldDB" id="A0A0V0JAG2"/>
<dbReference type="SUPFAM" id="SSF103506">
    <property type="entry name" value="Mitochondrial carrier"/>
    <property type="match status" value="1"/>
</dbReference>
<keyword evidence="3 9" id="KW-0813">Transport</keyword>
<dbReference type="PANTHER" id="PTHR45667">
    <property type="entry name" value="S-ADENOSYLMETHIONINE MITOCHONDRIAL CARRIER PROTEIN"/>
    <property type="match status" value="1"/>
</dbReference>
<dbReference type="GO" id="GO:0016020">
    <property type="term" value="C:membrane"/>
    <property type="evidence" value="ECO:0007669"/>
    <property type="project" value="UniProtKB-SubCell"/>
</dbReference>
<keyword evidence="4 8" id="KW-0812">Transmembrane</keyword>
<dbReference type="Gene3D" id="1.50.40.10">
    <property type="entry name" value="Mitochondrial carrier domain"/>
    <property type="match status" value="2"/>
</dbReference>
<reference evidence="11" key="1">
    <citation type="submission" date="2016-01" db="EMBL/GenBank/DDBJ databases">
        <title>Reference transcriptome for the parasite Schistocephalus solidus: insights into the molecular evolution of parasitism.</title>
        <authorList>
            <person name="Hebert F.O."/>
            <person name="Grambauer S."/>
            <person name="Barber I."/>
            <person name="Landry C.R."/>
            <person name="Aubin-Horth N."/>
        </authorList>
    </citation>
    <scope>NUCLEOTIDE SEQUENCE</scope>
</reference>
<dbReference type="InterPro" id="IPR023395">
    <property type="entry name" value="MCP_dom_sf"/>
</dbReference>
<evidence type="ECO:0000256" key="3">
    <source>
        <dbReference type="ARBA" id="ARBA00022448"/>
    </source>
</evidence>
<dbReference type="Pfam" id="PF00153">
    <property type="entry name" value="Mito_carr"/>
    <property type="match status" value="3"/>
</dbReference>
<keyword evidence="6 10" id="KW-1133">Transmembrane helix</keyword>
<feature type="transmembrane region" description="Helical" evidence="10">
    <location>
        <begin position="107"/>
        <end position="127"/>
    </location>
</feature>
<evidence type="ECO:0000256" key="6">
    <source>
        <dbReference type="ARBA" id="ARBA00022989"/>
    </source>
</evidence>
<organism evidence="11">
    <name type="scientific">Schistocephalus solidus</name>
    <name type="common">Tapeworm</name>
    <dbReference type="NCBI Taxonomy" id="70667"/>
    <lineage>
        <taxon>Eukaryota</taxon>
        <taxon>Metazoa</taxon>
        <taxon>Spiralia</taxon>
        <taxon>Lophotrochozoa</taxon>
        <taxon>Platyhelminthes</taxon>
        <taxon>Cestoda</taxon>
        <taxon>Eucestoda</taxon>
        <taxon>Diphyllobothriidea</taxon>
        <taxon>Diphyllobothriidae</taxon>
        <taxon>Schistocephalus</taxon>
    </lineage>
</organism>
<comment type="subcellular location">
    <subcellularLocation>
        <location evidence="1">Membrane</location>
        <topology evidence="1">Multi-pass membrane protein</topology>
    </subcellularLocation>
</comment>
<evidence type="ECO:0000256" key="10">
    <source>
        <dbReference type="SAM" id="Phobius"/>
    </source>
</evidence>
<dbReference type="EMBL" id="GEEE01000441">
    <property type="protein sequence ID" value="JAP62784.1"/>
    <property type="molecule type" value="Transcribed_RNA"/>
</dbReference>
<dbReference type="PRINTS" id="PR00926">
    <property type="entry name" value="MITOCARRIER"/>
</dbReference>
<sequence>MESTPHTGRAASSDIPGATAATNFANKPGRLLTLLAGGTAGLCVDLTVYPLDTIKTRLQGLSRSVRPSGQLRLFAGLPVVLCGSAPSAALFFSTYETVKASSIDHGYPVWLSLVLSAGISEMVACIIRVPCETIKQRAQSRPLVGVQAVLSEALRIDGWAVLYRGYLSTILRGLPFSLIQYPVWETLKRFLMEHNRRGSSLPESSVELSKGQFALCGALAGATAGACTTPFDVAKTRIILAQKGSPLATGNVITAFRHIYLERGVRGLFAGVAPRVGQVGIGGAIFLGLYDITKSMWMSALS</sequence>
<proteinExistence type="inferred from homology"/>
<feature type="repeat" description="Solcar" evidence="8">
    <location>
        <begin position="108"/>
        <end position="190"/>
    </location>
</feature>
<evidence type="ECO:0000256" key="5">
    <source>
        <dbReference type="ARBA" id="ARBA00022737"/>
    </source>
</evidence>
<comment type="similarity">
    <text evidence="2 9">Belongs to the mitochondrial carrier (TC 2.A.29) family.</text>
</comment>
<evidence type="ECO:0008006" key="12">
    <source>
        <dbReference type="Google" id="ProtNLM"/>
    </source>
</evidence>
<protein>
    <recommendedName>
        <fullName evidence="12">S-adenosylmethionine mitochondrial carrier protein</fullName>
    </recommendedName>
</protein>
<evidence type="ECO:0000256" key="7">
    <source>
        <dbReference type="ARBA" id="ARBA00023136"/>
    </source>
</evidence>
<dbReference type="InterPro" id="IPR002067">
    <property type="entry name" value="MCP"/>
</dbReference>
<name>A0A0V0JAG2_SCHSO</name>
<keyword evidence="7 8" id="KW-0472">Membrane</keyword>
<dbReference type="GO" id="GO:0055085">
    <property type="term" value="P:transmembrane transport"/>
    <property type="evidence" value="ECO:0007669"/>
    <property type="project" value="InterPro"/>
</dbReference>
<evidence type="ECO:0000256" key="9">
    <source>
        <dbReference type="RuleBase" id="RU000488"/>
    </source>
</evidence>
<feature type="repeat" description="Solcar" evidence="8">
    <location>
        <begin position="28"/>
        <end position="101"/>
    </location>
</feature>
<keyword evidence="5" id="KW-0677">Repeat</keyword>
<feature type="transmembrane region" description="Helical" evidence="10">
    <location>
        <begin position="71"/>
        <end position="95"/>
    </location>
</feature>